<feature type="region of interest" description="Disordered" evidence="2">
    <location>
        <begin position="500"/>
        <end position="525"/>
    </location>
</feature>
<name>A0A0D2X176_CAPO3</name>
<feature type="compositionally biased region" description="Acidic residues" evidence="2">
    <location>
        <begin position="904"/>
        <end position="914"/>
    </location>
</feature>
<dbReference type="InterPro" id="IPR001357">
    <property type="entry name" value="BRCT_dom"/>
</dbReference>
<evidence type="ECO:0000313" key="5">
    <source>
        <dbReference type="Proteomes" id="UP000008743"/>
    </source>
</evidence>
<dbReference type="PROSITE" id="PS50172">
    <property type="entry name" value="BRCT"/>
    <property type="match status" value="5"/>
</dbReference>
<dbReference type="InterPro" id="IPR049936">
    <property type="entry name" value="TopBP1_BRCT_8"/>
</dbReference>
<dbReference type="eggNOG" id="KOG1929">
    <property type="taxonomic scope" value="Eukaryota"/>
</dbReference>
<dbReference type="InterPro" id="IPR036420">
    <property type="entry name" value="BRCT_dom_sf"/>
</dbReference>
<dbReference type="GO" id="GO:0033314">
    <property type="term" value="P:mitotic DNA replication checkpoint signaling"/>
    <property type="evidence" value="ECO:0007669"/>
    <property type="project" value="TreeGrafter"/>
</dbReference>
<feature type="domain" description="BRCT" evidence="3">
    <location>
        <begin position="1151"/>
        <end position="1233"/>
    </location>
</feature>
<evidence type="ECO:0000313" key="4">
    <source>
        <dbReference type="EMBL" id="KJE90324.1"/>
    </source>
</evidence>
<organism evidence="4 5">
    <name type="scientific">Capsaspora owczarzaki (strain ATCC 30864)</name>
    <dbReference type="NCBI Taxonomy" id="595528"/>
    <lineage>
        <taxon>Eukaryota</taxon>
        <taxon>Filasterea</taxon>
        <taxon>Capsaspora</taxon>
    </lineage>
</organism>
<feature type="domain" description="BRCT" evidence="3">
    <location>
        <begin position="611"/>
        <end position="700"/>
    </location>
</feature>
<dbReference type="PhylomeDB" id="A0A0D2X176"/>
<keyword evidence="5" id="KW-1185">Reference proteome</keyword>
<dbReference type="CDD" id="cd17728">
    <property type="entry name" value="BRCT_TopBP1_rpt8"/>
    <property type="match status" value="1"/>
</dbReference>
<evidence type="ECO:0000256" key="1">
    <source>
        <dbReference type="ARBA" id="ARBA00022737"/>
    </source>
</evidence>
<sequence>MAFADLRFMICRSSSSSVEARKRLDRVAKMLNDLNLHVLPSEHDDNDDADEIFQDSIHHQQRRLARPYPIPEADVVMICDPFFGPEFERLVHNRITVLGPQYLMYMVRSEKPLFPRGVRPEHPIYSAAFTGVVCCCTQFENAARGHLRTLIQYMNGEFNPALTSKVTHVVCAPSVTRSEKYQVAVQLGMPIMSAEWVEETWRRCALKHFLATEQPDLVALRLPTFTNCVIALTGFSAQSRSTIQELTVAHGGVYSPHVQSSTTHLLVPANHGLVRSASALYPAPLNYPFLEDGDQANALESEKARLALQPSAHMVKIVSVEWFADSIAGHVCMSEASYVPARVQQMRAQGLDSPRLMDLHAEETVMEAPVQCNPSLWLESDTERAVANKTLHDSFLDGCIVFFWFDEASPRTNLLRRLLLAAGGRRFNDITDATTHILLGKAPSNDLREFIARHDAGRRVQVVGALWLASCIAASSWLPEDDFCIDLHAVDRPAPTAVAPKLPQPAMLPSVSRPGTAGQGLSRASSFADSGMPLQRASSVSFLQTAAQQQAVANVTDLANMFMTAGARRPSVVAEVRPAAVVATAAVVTTAPPPPPPRAHVRAHAVPSAADAFLPLKDMTICISMFENPRDRNALRDQVSRLGGLFTERFSRKSDVLVCGSPQGSKFETAGAWGVVTVSRAWLDSCEDSGTRVPFEHFPIAPPPAVASVTSGNPTAEWVNGAADAALHQLDDGRGIAAAPTVTVLSQESASQRYAPLVVSTATSSRATASIQPVAAARKSARRGRSAAANSTQVPAAQELNIISLTSKPTTALPPKPEPVEVDAPLAAEASEHTPQQPVTPGSGSGSAVDSLLVAKAFEKLAAASTMPKMNTRLRARRLLSTTSRSTTAVEAANNSAVAPAAGADDEMSLDDDGLSNGQHSNDGAVANGPSGPTTFQAAFQARRATSTSPGIANAAVGYTRTFSNAHDRSVISPTSALAAGAADRDGVAPPALRLSRADSAAHATSVSVIHASRRAGSAAVGVGVPGAGNGGGYDAYSQEESVTYDNPESRAQRENMREQLRQSIAGTAVPSAGTDLANLPANAALNRGGGPASKSTATAVARGGGRSAIAPNDAHAETTRQSLHQLQYHTPGDSAQDSGQFDSSRNKPRMFLLSAIAEDEKVALAGVIESLGGKVLVTAYYSTACTHLVVSTLGRSEKYMAALAAGRWILKPSYISASRDAGHFVREEDHEWVPESNTHHSHQVLLEPCRRWRLFLERKPELTGAFHGWRVMLCVDQERQHGFQRLLEAGGARVTFGSAARIAQANSQALAEPAAPLLFTHAFVDITQHHFGAHNFDALAKSGTECLKPEYIADFLVQNPPPAPDRFRIFQSGSSGVSDGSAEGSRRKRTAAAAQLGGADSTSPRTRARR</sequence>
<dbReference type="FunFam" id="3.40.50.10190:FF:000018">
    <property type="entry name" value="DNA topoisomerase 2-binding protein 1"/>
    <property type="match status" value="1"/>
</dbReference>
<dbReference type="SUPFAM" id="SSF52113">
    <property type="entry name" value="BRCT domain"/>
    <property type="match status" value="5"/>
</dbReference>
<accession>A0A0D2X176</accession>
<dbReference type="InParanoid" id="A0A0D2X176"/>
<proteinExistence type="predicted"/>
<dbReference type="Pfam" id="PF12738">
    <property type="entry name" value="PTCB-BRCT"/>
    <property type="match status" value="2"/>
</dbReference>
<dbReference type="InterPro" id="IPR059215">
    <property type="entry name" value="BRCT2_TopBP1-like"/>
</dbReference>
<dbReference type="GO" id="GO:0006270">
    <property type="term" value="P:DNA replication initiation"/>
    <property type="evidence" value="ECO:0007669"/>
    <property type="project" value="TreeGrafter"/>
</dbReference>
<feature type="compositionally biased region" description="Basic and acidic residues" evidence="2">
    <location>
        <begin position="1048"/>
        <end position="1058"/>
    </location>
</feature>
<protein>
    <recommendedName>
        <fullName evidence="3">BRCT domain-containing protein</fullName>
    </recommendedName>
</protein>
<reference evidence="5" key="1">
    <citation type="submission" date="2011-02" db="EMBL/GenBank/DDBJ databases">
        <title>The Genome Sequence of Capsaspora owczarzaki ATCC 30864.</title>
        <authorList>
            <person name="Russ C."/>
            <person name="Cuomo C."/>
            <person name="Burger G."/>
            <person name="Gray M.W."/>
            <person name="Holland P.W.H."/>
            <person name="King N."/>
            <person name="Lang F.B.F."/>
            <person name="Roger A.J."/>
            <person name="Ruiz-Trillo I."/>
            <person name="Young S.K."/>
            <person name="Zeng Q."/>
            <person name="Gargeya S."/>
            <person name="Alvarado L."/>
            <person name="Berlin A."/>
            <person name="Chapman S.B."/>
            <person name="Chen Z."/>
            <person name="Freedman E."/>
            <person name="Gellesch M."/>
            <person name="Goldberg J."/>
            <person name="Griggs A."/>
            <person name="Gujja S."/>
            <person name="Heilman E."/>
            <person name="Heiman D."/>
            <person name="Howarth C."/>
            <person name="Mehta T."/>
            <person name="Neiman D."/>
            <person name="Pearson M."/>
            <person name="Roberts A."/>
            <person name="Saif S."/>
            <person name="Shea T."/>
            <person name="Shenoy N."/>
            <person name="Sisk P."/>
            <person name="Stolte C."/>
            <person name="Sykes S."/>
            <person name="White J."/>
            <person name="Yandava C."/>
            <person name="Haas B."/>
            <person name="Nusbaum C."/>
            <person name="Birren B."/>
        </authorList>
    </citation>
    <scope>NUCLEOTIDE SEQUENCE</scope>
    <source>
        <strain evidence="5">ATCC 30864</strain>
    </source>
</reference>
<keyword evidence="1" id="KW-0677">Repeat</keyword>
<feature type="region of interest" description="Disordered" evidence="2">
    <location>
        <begin position="884"/>
        <end position="935"/>
    </location>
</feature>
<dbReference type="Pfam" id="PF00533">
    <property type="entry name" value="BRCT"/>
    <property type="match status" value="2"/>
</dbReference>
<feature type="region of interest" description="Disordered" evidence="2">
    <location>
        <begin position="1028"/>
        <end position="1058"/>
    </location>
</feature>
<gene>
    <name evidence="4" type="ORF">CAOG_001652</name>
</gene>
<feature type="compositionally biased region" description="Polar residues" evidence="2">
    <location>
        <begin position="1401"/>
        <end position="1411"/>
    </location>
</feature>
<dbReference type="OrthoDB" id="251770at2759"/>
<evidence type="ECO:0000256" key="2">
    <source>
        <dbReference type="SAM" id="MobiDB-lite"/>
    </source>
</evidence>
<feature type="domain" description="BRCT" evidence="3">
    <location>
        <begin position="124"/>
        <end position="200"/>
    </location>
</feature>
<dbReference type="CDD" id="cd17738">
    <property type="entry name" value="BRCT_TopBP1_rpt7"/>
    <property type="match status" value="1"/>
</dbReference>
<dbReference type="CDD" id="cd17731">
    <property type="entry name" value="BRCT_TopBP1_rpt2_like"/>
    <property type="match status" value="1"/>
</dbReference>
<dbReference type="EMBL" id="KE346361">
    <property type="protein sequence ID" value="KJE90324.1"/>
    <property type="molecule type" value="Genomic_DNA"/>
</dbReference>
<dbReference type="Proteomes" id="UP000008743">
    <property type="component" value="Unassembled WGS sequence"/>
</dbReference>
<dbReference type="Gene3D" id="3.40.50.10190">
    <property type="entry name" value="BRCT domain"/>
    <property type="match status" value="7"/>
</dbReference>
<feature type="domain" description="BRCT" evidence="3">
    <location>
        <begin position="220"/>
        <end position="340"/>
    </location>
</feature>
<dbReference type="STRING" id="595528.A0A0D2X176"/>
<dbReference type="PANTHER" id="PTHR13561:SF20">
    <property type="entry name" value="DNA TOPOISOMERASE 2-BINDING PROTEIN 1"/>
    <property type="match status" value="1"/>
</dbReference>
<feature type="compositionally biased region" description="Low complexity" evidence="2">
    <location>
        <begin position="884"/>
        <end position="903"/>
    </location>
</feature>
<feature type="domain" description="BRCT" evidence="3">
    <location>
        <begin position="391"/>
        <end position="485"/>
    </location>
</feature>
<dbReference type="GO" id="GO:0007095">
    <property type="term" value="P:mitotic G2 DNA damage checkpoint signaling"/>
    <property type="evidence" value="ECO:0007669"/>
    <property type="project" value="TreeGrafter"/>
</dbReference>
<dbReference type="PANTHER" id="PTHR13561">
    <property type="entry name" value="DNA REPLICATION REGULATOR DPB11-RELATED"/>
    <property type="match status" value="1"/>
</dbReference>
<feature type="region of interest" description="Disordered" evidence="2">
    <location>
        <begin position="1087"/>
        <end position="1122"/>
    </location>
</feature>
<evidence type="ECO:0000259" key="3">
    <source>
        <dbReference type="PROSITE" id="PS50172"/>
    </source>
</evidence>
<dbReference type="SMART" id="SM00292">
    <property type="entry name" value="BRCT"/>
    <property type="match status" value="6"/>
</dbReference>
<feature type="region of interest" description="Disordered" evidence="2">
    <location>
        <begin position="1370"/>
        <end position="1411"/>
    </location>
</feature>